<evidence type="ECO:0000313" key="1">
    <source>
        <dbReference type="EMBL" id="TFY66749.1"/>
    </source>
</evidence>
<dbReference type="OrthoDB" id="2745718at2759"/>
<accession>A0A4Y9Z045</accession>
<name>A0A4Y9Z045_9AGAM</name>
<evidence type="ECO:0008006" key="3">
    <source>
        <dbReference type="Google" id="ProtNLM"/>
    </source>
</evidence>
<comment type="caution">
    <text evidence="1">The sequence shown here is derived from an EMBL/GenBank/DDBJ whole genome shotgun (WGS) entry which is preliminary data.</text>
</comment>
<organism evidence="1 2">
    <name type="scientific">Dentipellis fragilis</name>
    <dbReference type="NCBI Taxonomy" id="205917"/>
    <lineage>
        <taxon>Eukaryota</taxon>
        <taxon>Fungi</taxon>
        <taxon>Dikarya</taxon>
        <taxon>Basidiomycota</taxon>
        <taxon>Agaricomycotina</taxon>
        <taxon>Agaricomycetes</taxon>
        <taxon>Russulales</taxon>
        <taxon>Hericiaceae</taxon>
        <taxon>Dentipellis</taxon>
    </lineage>
</organism>
<dbReference type="STRING" id="205917.A0A4Y9Z045"/>
<protein>
    <recommendedName>
        <fullName evidence="3">F-box domain-containing protein</fullName>
    </recommendedName>
</protein>
<evidence type="ECO:0000313" key="2">
    <source>
        <dbReference type="Proteomes" id="UP000298327"/>
    </source>
</evidence>
<dbReference type="Proteomes" id="UP000298327">
    <property type="component" value="Unassembled WGS sequence"/>
</dbReference>
<dbReference type="AlphaFoldDB" id="A0A4Y9Z045"/>
<sequence>MSSKVCRHLHNVVNNAPELRYIIELFSEGFTRRRMAHSGLEKANYHHHTRNSCPPERKRHIYFSNYAARSTAASGGAKSSALPSITRDRVERFSFPEHARRRSRLHYAFDVPQDLLVLGYKSVNPNGAHKYYLRLLTLSSMGSSPHPVASQEILQLSYDTPFMIDETQLRVAGSLLAVGLLHPMIRSQIVVWNWRTGDQLMDIGRVRVNRVRLQDFCFLSESRIMFLCTTPSMIFLEIWSIDPDSPVVNNGRTLLRLSLPDLGSINFHNYCITYGPFQSDIPQNAPFVKRPGGCVYAIILFHLPPRPFSPALLFVVHHDKITALLQTSENVAVAIPWDDWGPRSTRMFSGNFTSHHWAPVHSGWVYHERLLGSFMTSYQEDLRTESEKIFDFNIRPYVRQLAAEAEVERRGELVVAPTTSHVRVDETGRTVTVTTSLPFYSFPLEVPGTDQRCNFMLDENHLLGILSDGPERPWDLDIFFFD</sequence>
<keyword evidence="2" id="KW-1185">Reference proteome</keyword>
<gene>
    <name evidence="1" type="ORF">EVG20_g4341</name>
</gene>
<reference evidence="1 2" key="1">
    <citation type="submission" date="2019-02" db="EMBL/GenBank/DDBJ databases">
        <title>Genome sequencing of the rare red list fungi Dentipellis fragilis.</title>
        <authorList>
            <person name="Buettner E."/>
            <person name="Kellner H."/>
        </authorList>
    </citation>
    <scope>NUCLEOTIDE SEQUENCE [LARGE SCALE GENOMIC DNA]</scope>
    <source>
        <strain evidence="1 2">DSM 105465</strain>
    </source>
</reference>
<dbReference type="EMBL" id="SEOQ01000221">
    <property type="protein sequence ID" value="TFY66749.1"/>
    <property type="molecule type" value="Genomic_DNA"/>
</dbReference>
<proteinExistence type="predicted"/>